<evidence type="ECO:0008006" key="3">
    <source>
        <dbReference type="Google" id="ProtNLM"/>
    </source>
</evidence>
<reference evidence="1 2" key="1">
    <citation type="submission" date="2020-08" db="EMBL/GenBank/DDBJ databases">
        <title>Genomic Encyclopedia of Type Strains, Phase IV (KMG-IV): sequencing the most valuable type-strain genomes for metagenomic binning, comparative biology and taxonomic classification.</title>
        <authorList>
            <person name="Goeker M."/>
        </authorList>
    </citation>
    <scope>NUCLEOTIDE SEQUENCE [LARGE SCALE GENOMIC DNA]</scope>
    <source>
        <strain evidence="1 2">DSM 25966</strain>
    </source>
</reference>
<name>A0A840AMN4_9HYPH</name>
<dbReference type="Proteomes" id="UP000553963">
    <property type="component" value="Unassembled WGS sequence"/>
</dbReference>
<accession>A0A840AMN4</accession>
<comment type="caution">
    <text evidence="1">The sequence shown here is derived from an EMBL/GenBank/DDBJ whole genome shotgun (WGS) entry which is preliminary data.</text>
</comment>
<protein>
    <recommendedName>
        <fullName evidence="3">DUF721 domain-containing protein</fullName>
    </recommendedName>
</protein>
<dbReference type="RefSeq" id="WP_183398231.1">
    <property type="nucleotide sequence ID" value="NZ_JACIDS010000002.1"/>
</dbReference>
<evidence type="ECO:0000313" key="1">
    <source>
        <dbReference type="EMBL" id="MBB3930588.1"/>
    </source>
</evidence>
<dbReference type="EMBL" id="JACIDS010000002">
    <property type="protein sequence ID" value="MBB3930588.1"/>
    <property type="molecule type" value="Genomic_DNA"/>
</dbReference>
<proteinExistence type="predicted"/>
<dbReference type="PIRSF" id="PIRSF032064">
    <property type="entry name" value="UCP032064"/>
    <property type="match status" value="1"/>
</dbReference>
<dbReference type="InterPro" id="IPR010593">
    <property type="entry name" value="DUF1159"/>
</dbReference>
<dbReference type="InterPro" id="IPR007922">
    <property type="entry name" value="DciA-like"/>
</dbReference>
<evidence type="ECO:0000313" key="2">
    <source>
        <dbReference type="Proteomes" id="UP000553963"/>
    </source>
</evidence>
<keyword evidence="2" id="KW-1185">Reference proteome</keyword>
<sequence>MSDARRDGSRRGGGGRDARPIGALIGAVIDPICAKRGFASADLIGAWDDIVGKRYAGSTQPEKIIWPRREGESARGATLVVRVDAGMAIYLQHELTLVLDRVNAFLGFRAIGSIRIVQGPVERRVAEAPRAEPRLPESAEAAIRDRVGPVESEGLRSALEKLGRAVYARTVERS</sequence>
<dbReference type="Pfam" id="PF05258">
    <property type="entry name" value="DciA"/>
    <property type="match status" value="1"/>
</dbReference>
<organism evidence="1 2">
    <name type="scientific">Kaistia hirudinis</name>
    <dbReference type="NCBI Taxonomy" id="1293440"/>
    <lineage>
        <taxon>Bacteria</taxon>
        <taxon>Pseudomonadati</taxon>
        <taxon>Pseudomonadota</taxon>
        <taxon>Alphaproteobacteria</taxon>
        <taxon>Hyphomicrobiales</taxon>
        <taxon>Kaistiaceae</taxon>
        <taxon>Kaistia</taxon>
    </lineage>
</organism>
<gene>
    <name evidence="1" type="ORF">GGR25_001627</name>
</gene>
<dbReference type="AlphaFoldDB" id="A0A840AMN4"/>